<proteinExistence type="predicted"/>
<organism evidence="2 3">
    <name type="scientific">Nepenthes gracilis</name>
    <name type="common">Slender pitcher plant</name>
    <dbReference type="NCBI Taxonomy" id="150966"/>
    <lineage>
        <taxon>Eukaryota</taxon>
        <taxon>Viridiplantae</taxon>
        <taxon>Streptophyta</taxon>
        <taxon>Embryophyta</taxon>
        <taxon>Tracheophyta</taxon>
        <taxon>Spermatophyta</taxon>
        <taxon>Magnoliopsida</taxon>
        <taxon>eudicotyledons</taxon>
        <taxon>Gunneridae</taxon>
        <taxon>Pentapetalae</taxon>
        <taxon>Caryophyllales</taxon>
        <taxon>Nepenthaceae</taxon>
        <taxon>Nepenthes</taxon>
    </lineage>
</organism>
<keyword evidence="1" id="KW-0472">Membrane</keyword>
<name>A0AAD3TA99_NEPGR</name>
<evidence type="ECO:0000313" key="2">
    <source>
        <dbReference type="EMBL" id="GMH25451.1"/>
    </source>
</evidence>
<evidence type="ECO:0000313" key="3">
    <source>
        <dbReference type="Proteomes" id="UP001279734"/>
    </source>
</evidence>
<dbReference type="Proteomes" id="UP001279734">
    <property type="component" value="Unassembled WGS sequence"/>
</dbReference>
<reference evidence="2" key="1">
    <citation type="submission" date="2023-05" db="EMBL/GenBank/DDBJ databases">
        <title>Nepenthes gracilis genome sequencing.</title>
        <authorList>
            <person name="Fukushima K."/>
        </authorList>
    </citation>
    <scope>NUCLEOTIDE SEQUENCE</scope>
    <source>
        <strain evidence="2">SING2019-196</strain>
    </source>
</reference>
<accession>A0AAD3TA99</accession>
<keyword evidence="3" id="KW-1185">Reference proteome</keyword>
<feature type="transmembrane region" description="Helical" evidence="1">
    <location>
        <begin position="35"/>
        <end position="55"/>
    </location>
</feature>
<keyword evidence="1" id="KW-0812">Transmembrane</keyword>
<dbReference type="EMBL" id="BSYO01000029">
    <property type="protein sequence ID" value="GMH25451.1"/>
    <property type="molecule type" value="Genomic_DNA"/>
</dbReference>
<comment type="caution">
    <text evidence="2">The sequence shown here is derived from an EMBL/GenBank/DDBJ whole genome shotgun (WGS) entry which is preliminary data.</text>
</comment>
<gene>
    <name evidence="2" type="ORF">Nepgr_027294</name>
</gene>
<dbReference type="AlphaFoldDB" id="A0AAD3TA99"/>
<keyword evidence="1" id="KW-1133">Transmembrane helix</keyword>
<sequence>MPSSASWFKGSLLMSVWCHANVALFPGMNELRVRYAVSLASMEFFLFGGPVVLYFRRNAPIVDLPIYWYAFCPDWIFASMQHVAMNAEMTCCIFARYASLQQYVGMLMLSVALNRLC</sequence>
<protein>
    <submittedName>
        <fullName evidence="2">Uncharacterized protein</fullName>
    </submittedName>
</protein>
<evidence type="ECO:0000256" key="1">
    <source>
        <dbReference type="SAM" id="Phobius"/>
    </source>
</evidence>